<accession>A0A3N4RV65</accession>
<proteinExistence type="predicted"/>
<organism evidence="2 3">
    <name type="scientific">Kitasatospora cineracea</name>
    <dbReference type="NCBI Taxonomy" id="88074"/>
    <lineage>
        <taxon>Bacteria</taxon>
        <taxon>Bacillati</taxon>
        <taxon>Actinomycetota</taxon>
        <taxon>Actinomycetes</taxon>
        <taxon>Kitasatosporales</taxon>
        <taxon>Streptomycetaceae</taxon>
        <taxon>Kitasatospora</taxon>
    </lineage>
</organism>
<evidence type="ECO:0000313" key="2">
    <source>
        <dbReference type="EMBL" id="RPE27964.1"/>
    </source>
</evidence>
<evidence type="ECO:0000313" key="3">
    <source>
        <dbReference type="Proteomes" id="UP000266906"/>
    </source>
</evidence>
<dbReference type="EMBL" id="RKQG01000003">
    <property type="protein sequence ID" value="RPE27964.1"/>
    <property type="molecule type" value="Genomic_DNA"/>
</dbReference>
<protein>
    <submittedName>
        <fullName evidence="2">Uncharacterized protein</fullName>
    </submittedName>
</protein>
<dbReference type="Proteomes" id="UP000266906">
    <property type="component" value="Unassembled WGS sequence"/>
</dbReference>
<keyword evidence="3" id="KW-1185">Reference proteome</keyword>
<comment type="caution">
    <text evidence="2">The sequence shown here is derived from an EMBL/GenBank/DDBJ whole genome shotgun (WGS) entry which is preliminary data.</text>
</comment>
<sequence length="127" mass="14137">MVPLWRRRTYGNRRVLLLEKPSPSGTLRDLLADRALPDDHVLDQIPGDRRLVILLDRLAPPERAVVLAFGHPGVVTWADAAGHTGSAEPEQDGDKVRRVLRELCRRDEQRSDGPTGLWSPARHGGAQ</sequence>
<gene>
    <name evidence="2" type="ORF">EDD38_7264</name>
</gene>
<reference evidence="2 3" key="1">
    <citation type="submission" date="2018-11" db="EMBL/GenBank/DDBJ databases">
        <title>Sequencing the genomes of 1000 actinobacteria strains.</title>
        <authorList>
            <person name="Klenk H.-P."/>
        </authorList>
    </citation>
    <scope>NUCLEOTIDE SEQUENCE [LARGE SCALE GENOMIC DNA]</scope>
    <source>
        <strain evidence="2 3">DSM 44781</strain>
    </source>
</reference>
<dbReference type="AlphaFoldDB" id="A0A3N4RV65"/>
<name>A0A3N4RV65_9ACTN</name>
<feature type="region of interest" description="Disordered" evidence="1">
    <location>
        <begin position="104"/>
        <end position="127"/>
    </location>
</feature>
<evidence type="ECO:0000256" key="1">
    <source>
        <dbReference type="SAM" id="MobiDB-lite"/>
    </source>
</evidence>